<proteinExistence type="predicted"/>
<dbReference type="AlphaFoldDB" id="A0AAD7CHX9"/>
<comment type="caution">
    <text evidence="1">The sequence shown here is derived from an EMBL/GenBank/DDBJ whole genome shotgun (WGS) entry which is preliminary data.</text>
</comment>
<keyword evidence="2" id="KW-1185">Reference proteome</keyword>
<gene>
    <name evidence="1" type="ORF">B0H17DRAFT_849641</name>
</gene>
<protein>
    <recommendedName>
        <fullName evidence="3">Endonuclease/exonuclease/phosphatase domain-containing protein</fullName>
    </recommendedName>
</protein>
<reference evidence="1" key="1">
    <citation type="submission" date="2023-03" db="EMBL/GenBank/DDBJ databases">
        <title>Massive genome expansion in bonnet fungi (Mycena s.s.) driven by repeated elements and novel gene families across ecological guilds.</title>
        <authorList>
            <consortium name="Lawrence Berkeley National Laboratory"/>
            <person name="Harder C.B."/>
            <person name="Miyauchi S."/>
            <person name="Viragh M."/>
            <person name="Kuo A."/>
            <person name="Thoen E."/>
            <person name="Andreopoulos B."/>
            <person name="Lu D."/>
            <person name="Skrede I."/>
            <person name="Drula E."/>
            <person name="Henrissat B."/>
            <person name="Morin E."/>
            <person name="Kohler A."/>
            <person name="Barry K."/>
            <person name="LaButti K."/>
            <person name="Morin E."/>
            <person name="Salamov A."/>
            <person name="Lipzen A."/>
            <person name="Mereny Z."/>
            <person name="Hegedus B."/>
            <person name="Baldrian P."/>
            <person name="Stursova M."/>
            <person name="Weitz H."/>
            <person name="Taylor A."/>
            <person name="Grigoriev I.V."/>
            <person name="Nagy L.G."/>
            <person name="Martin F."/>
            <person name="Kauserud H."/>
        </authorList>
    </citation>
    <scope>NUCLEOTIDE SEQUENCE</scope>
    <source>
        <strain evidence="1">CBHHK067</strain>
    </source>
</reference>
<accession>A0AAD7CHX9</accession>
<sequence>MVLPKDIPTLCAKGTKNLTRPDNVFASESFADFFVSCDAYPHLAPGTTDHFPIISVIDLLPPLADVEVRRNWRGTDWKLFNEMLEEELTAEPMVEGYASEAEVLAALARLDAAIDRCVEKHVPLSKPSPHSKRWWTQELTRHRKERNALALKSFRKRDLLFHPVHEEYRRVRNNF</sequence>
<evidence type="ECO:0008006" key="3">
    <source>
        <dbReference type="Google" id="ProtNLM"/>
    </source>
</evidence>
<dbReference type="Proteomes" id="UP001221757">
    <property type="component" value="Unassembled WGS sequence"/>
</dbReference>
<evidence type="ECO:0000313" key="2">
    <source>
        <dbReference type="Proteomes" id="UP001221757"/>
    </source>
</evidence>
<name>A0AAD7CHX9_MYCRO</name>
<evidence type="ECO:0000313" key="1">
    <source>
        <dbReference type="EMBL" id="KAJ7649308.1"/>
    </source>
</evidence>
<dbReference type="EMBL" id="JARKIE010000364">
    <property type="protein sequence ID" value="KAJ7649308.1"/>
    <property type="molecule type" value="Genomic_DNA"/>
</dbReference>
<feature type="non-terminal residue" evidence="1">
    <location>
        <position position="175"/>
    </location>
</feature>
<organism evidence="1 2">
    <name type="scientific">Mycena rosella</name>
    <name type="common">Pink bonnet</name>
    <name type="synonym">Agaricus rosellus</name>
    <dbReference type="NCBI Taxonomy" id="1033263"/>
    <lineage>
        <taxon>Eukaryota</taxon>
        <taxon>Fungi</taxon>
        <taxon>Dikarya</taxon>
        <taxon>Basidiomycota</taxon>
        <taxon>Agaricomycotina</taxon>
        <taxon>Agaricomycetes</taxon>
        <taxon>Agaricomycetidae</taxon>
        <taxon>Agaricales</taxon>
        <taxon>Marasmiineae</taxon>
        <taxon>Mycenaceae</taxon>
        <taxon>Mycena</taxon>
    </lineage>
</organism>